<dbReference type="AlphaFoldDB" id="A0A326U556"/>
<proteinExistence type="predicted"/>
<gene>
    <name evidence="1" type="ORF">EI42_03147</name>
</gene>
<evidence type="ECO:0000313" key="1">
    <source>
        <dbReference type="EMBL" id="PZW28393.1"/>
    </source>
</evidence>
<reference evidence="1 2" key="1">
    <citation type="submission" date="2018-06" db="EMBL/GenBank/DDBJ databases">
        <title>Genomic Encyclopedia of Archaeal and Bacterial Type Strains, Phase II (KMG-II): from individual species to whole genera.</title>
        <authorList>
            <person name="Goeker M."/>
        </authorList>
    </citation>
    <scope>NUCLEOTIDE SEQUENCE [LARGE SCALE GENOMIC DNA]</scope>
    <source>
        <strain evidence="1 2">ATCC BAA-1881</strain>
    </source>
</reference>
<dbReference type="EMBL" id="QKUF01000010">
    <property type="protein sequence ID" value="PZW28393.1"/>
    <property type="molecule type" value="Genomic_DNA"/>
</dbReference>
<keyword evidence="2" id="KW-1185">Reference proteome</keyword>
<comment type="caution">
    <text evidence="1">The sequence shown here is derived from an EMBL/GenBank/DDBJ whole genome shotgun (WGS) entry which is preliminary data.</text>
</comment>
<evidence type="ECO:0000313" key="2">
    <source>
        <dbReference type="Proteomes" id="UP000248806"/>
    </source>
</evidence>
<sequence length="212" mass="24578">MRGREYISVLALTKELGAPEKVLFNYTFERHRFPPSTRVYVTVEDAEKLRQWYSAKPGQVASESGFISVQEAARKLGIHTETVKARARRLKIPTSRFFKDSNLYIHKDALEKLALRPRFNRARAFPYVKDEAGVLYIAIPEICRQMSVTRQCVNDAVRRREYTVYRGSRGINSIIGYILKRDFCDLVSKKSIDPETLPWDTAKLDEMSPREK</sequence>
<organism evidence="1 2">
    <name type="scientific">Thermosporothrix hazakensis</name>
    <dbReference type="NCBI Taxonomy" id="644383"/>
    <lineage>
        <taxon>Bacteria</taxon>
        <taxon>Bacillati</taxon>
        <taxon>Chloroflexota</taxon>
        <taxon>Ktedonobacteria</taxon>
        <taxon>Ktedonobacterales</taxon>
        <taxon>Thermosporotrichaceae</taxon>
        <taxon>Thermosporothrix</taxon>
    </lineage>
</organism>
<accession>A0A326U556</accession>
<dbReference type="Proteomes" id="UP000248806">
    <property type="component" value="Unassembled WGS sequence"/>
</dbReference>
<name>A0A326U556_THEHA</name>
<protein>
    <submittedName>
        <fullName evidence="1">Uncharacterized protein</fullName>
    </submittedName>
</protein>